<keyword evidence="3" id="KW-1185">Reference proteome</keyword>
<dbReference type="EMBL" id="BNAQ01000001">
    <property type="protein sequence ID" value="GHH09382.1"/>
    <property type="molecule type" value="Genomic_DNA"/>
</dbReference>
<evidence type="ECO:0000256" key="1">
    <source>
        <dbReference type="SAM" id="SignalP"/>
    </source>
</evidence>
<reference evidence="3" key="1">
    <citation type="journal article" date="2019" name="Int. J. Syst. Evol. Microbiol.">
        <title>The Global Catalogue of Microorganisms (GCM) 10K type strain sequencing project: providing services to taxonomists for standard genome sequencing and annotation.</title>
        <authorList>
            <consortium name="The Broad Institute Genomics Platform"/>
            <consortium name="The Broad Institute Genome Sequencing Center for Infectious Disease"/>
            <person name="Wu L."/>
            <person name="Ma J."/>
        </authorList>
    </citation>
    <scope>NUCLEOTIDE SEQUENCE [LARGE SCALE GENOMIC DNA]</scope>
    <source>
        <strain evidence="3">CGMCC 1.8957</strain>
    </source>
</reference>
<sequence length="133" mass="14834">MLTIGAAVLLAAQPTPAATDYGAAMRYEDGVKIGEAYIRRNLADPYSAHFEWPNTFVPFTEKVPMFKRTTGYATCLVVNAKNQYGGYVGERTYRIIIRDGKVIDYAPVSELRFVPDICQELATKFGMTPLQTQ</sequence>
<organism evidence="2 3">
    <name type="scientific">Sphingomonas glacialis</name>
    <dbReference type="NCBI Taxonomy" id="658225"/>
    <lineage>
        <taxon>Bacteria</taxon>
        <taxon>Pseudomonadati</taxon>
        <taxon>Pseudomonadota</taxon>
        <taxon>Alphaproteobacteria</taxon>
        <taxon>Sphingomonadales</taxon>
        <taxon>Sphingomonadaceae</taxon>
        <taxon>Sphingomonas</taxon>
    </lineage>
</organism>
<feature type="chain" id="PRO_5045400530" evidence="1">
    <location>
        <begin position="18"/>
        <end position="133"/>
    </location>
</feature>
<evidence type="ECO:0000313" key="2">
    <source>
        <dbReference type="EMBL" id="GHH09382.1"/>
    </source>
</evidence>
<proteinExistence type="predicted"/>
<gene>
    <name evidence="2" type="ORF">GCM10008023_06000</name>
</gene>
<comment type="caution">
    <text evidence="2">The sequence shown here is derived from an EMBL/GenBank/DDBJ whole genome shotgun (WGS) entry which is preliminary data.</text>
</comment>
<feature type="signal peptide" evidence="1">
    <location>
        <begin position="1"/>
        <end position="17"/>
    </location>
</feature>
<evidence type="ECO:0000313" key="3">
    <source>
        <dbReference type="Proteomes" id="UP000652430"/>
    </source>
</evidence>
<dbReference type="Proteomes" id="UP000652430">
    <property type="component" value="Unassembled WGS sequence"/>
</dbReference>
<protein>
    <submittedName>
        <fullName evidence="2">Uncharacterized protein</fullName>
    </submittedName>
</protein>
<keyword evidence="1" id="KW-0732">Signal</keyword>
<accession>A0ABQ3LFA1</accession>
<name>A0ABQ3LFA1_9SPHN</name>
<dbReference type="RefSeq" id="WP_189675035.1">
    <property type="nucleotide sequence ID" value="NZ_BNAQ01000001.1"/>
</dbReference>